<comment type="similarity">
    <text evidence="1 7">Belongs to the DNase I family.</text>
</comment>
<dbReference type="EMBL" id="JANPWB010000013">
    <property type="protein sequence ID" value="KAJ1111359.1"/>
    <property type="molecule type" value="Genomic_DNA"/>
</dbReference>
<keyword evidence="5 7" id="KW-0378">Hydrolase</keyword>
<dbReference type="InterPro" id="IPR036691">
    <property type="entry name" value="Endo/exonu/phosph_ase_sf"/>
</dbReference>
<dbReference type="Gene3D" id="3.60.10.10">
    <property type="entry name" value="Endonuclease/exonuclease/phosphatase"/>
    <property type="match status" value="1"/>
</dbReference>
<keyword evidence="3" id="KW-0732">Signal</keyword>
<feature type="active site" evidence="8">
    <location>
        <position position="79"/>
    </location>
</feature>
<dbReference type="GO" id="GO:0003677">
    <property type="term" value="F:DNA binding"/>
    <property type="evidence" value="ECO:0007669"/>
    <property type="project" value="TreeGrafter"/>
</dbReference>
<sequence>MKVASFNARRFGIKKCKNEDVMSVITKIVLRYDIVVILEVFDSKEKAAKLLTDKLNSCTKGCPYKYVLSRPLGRGDYKEQYLFVYRDDVVTVKDIYQYEDAQEGDEDAFAREPFVVRFQSKTTALKDFVIIPVHTTPKDSVKEIDELYDVYLAVKEKWKTQRVMILGDFNAEGSYVSKKKMKTIRLRQDPNFHWLICDEQDTTATRTDCSYDRIVVHNKMLEGIVPNSARPFNFQEEYDLTEEETLDVSDHYPIEVELKMQGKK</sequence>
<evidence type="ECO:0000256" key="8">
    <source>
        <dbReference type="PIRSR" id="PIRSR000988-1"/>
    </source>
</evidence>
<evidence type="ECO:0000256" key="5">
    <source>
        <dbReference type="ARBA" id="ARBA00022801"/>
    </source>
</evidence>
<keyword evidence="6" id="KW-1015">Disulfide bond</keyword>
<evidence type="ECO:0000256" key="1">
    <source>
        <dbReference type="ARBA" id="ARBA00007359"/>
    </source>
</evidence>
<feature type="domain" description="Endonuclease/exonuclease/phosphatase" evidence="9">
    <location>
        <begin position="4"/>
        <end position="251"/>
    </location>
</feature>
<keyword evidence="2 7" id="KW-0540">Nuclease</keyword>
<keyword evidence="4 7" id="KW-0255">Endonuclease</keyword>
<keyword evidence="11" id="KW-1185">Reference proteome</keyword>
<dbReference type="Pfam" id="PF03372">
    <property type="entry name" value="Exo_endo_phos"/>
    <property type="match status" value="1"/>
</dbReference>
<proteinExistence type="inferred from homology"/>
<evidence type="ECO:0000256" key="6">
    <source>
        <dbReference type="ARBA" id="ARBA00023157"/>
    </source>
</evidence>
<dbReference type="GO" id="GO:0004530">
    <property type="term" value="F:deoxyribonuclease I activity"/>
    <property type="evidence" value="ECO:0007669"/>
    <property type="project" value="TreeGrafter"/>
</dbReference>
<evidence type="ECO:0000256" key="7">
    <source>
        <dbReference type="PIRNR" id="PIRNR000988"/>
    </source>
</evidence>
<evidence type="ECO:0000256" key="2">
    <source>
        <dbReference type="ARBA" id="ARBA00022722"/>
    </source>
</evidence>
<organism evidence="10 11">
    <name type="scientific">Pleurodeles waltl</name>
    <name type="common">Iberian ribbed newt</name>
    <dbReference type="NCBI Taxonomy" id="8319"/>
    <lineage>
        <taxon>Eukaryota</taxon>
        <taxon>Metazoa</taxon>
        <taxon>Chordata</taxon>
        <taxon>Craniata</taxon>
        <taxon>Vertebrata</taxon>
        <taxon>Euteleostomi</taxon>
        <taxon>Amphibia</taxon>
        <taxon>Batrachia</taxon>
        <taxon>Caudata</taxon>
        <taxon>Salamandroidea</taxon>
        <taxon>Salamandridae</taxon>
        <taxon>Pleurodelinae</taxon>
        <taxon>Pleurodeles</taxon>
    </lineage>
</organism>
<evidence type="ECO:0000313" key="10">
    <source>
        <dbReference type="EMBL" id="KAJ1111359.1"/>
    </source>
</evidence>
<dbReference type="InterPro" id="IPR005135">
    <property type="entry name" value="Endo/exonuclease/phosphatase"/>
</dbReference>
<name>A0AAV7N7E3_PLEWA</name>
<dbReference type="GO" id="GO:0006308">
    <property type="term" value="P:DNA catabolic process"/>
    <property type="evidence" value="ECO:0007669"/>
    <property type="project" value="InterPro"/>
</dbReference>
<evidence type="ECO:0000313" key="11">
    <source>
        <dbReference type="Proteomes" id="UP001066276"/>
    </source>
</evidence>
<evidence type="ECO:0000259" key="9">
    <source>
        <dbReference type="Pfam" id="PF03372"/>
    </source>
</evidence>
<protein>
    <recommendedName>
        <fullName evidence="7">Deoxyribonuclease</fullName>
    </recommendedName>
</protein>
<gene>
    <name evidence="10" type="ORF">NDU88_008695</name>
</gene>
<reference evidence="10" key="1">
    <citation type="journal article" date="2022" name="bioRxiv">
        <title>Sequencing and chromosome-scale assembly of the giantPleurodeles waltlgenome.</title>
        <authorList>
            <person name="Brown T."/>
            <person name="Elewa A."/>
            <person name="Iarovenko S."/>
            <person name="Subramanian E."/>
            <person name="Araus A.J."/>
            <person name="Petzold A."/>
            <person name="Susuki M."/>
            <person name="Suzuki K.-i.T."/>
            <person name="Hayashi T."/>
            <person name="Toyoda A."/>
            <person name="Oliveira C."/>
            <person name="Osipova E."/>
            <person name="Leigh N.D."/>
            <person name="Simon A."/>
            <person name="Yun M.H."/>
        </authorList>
    </citation>
    <scope>NUCLEOTIDE SEQUENCE</scope>
    <source>
        <strain evidence="10">20211129_DDA</strain>
        <tissue evidence="10">Liver</tissue>
    </source>
</reference>
<dbReference type="PIRSF" id="PIRSF000988">
    <property type="entry name" value="DNase_I_euk"/>
    <property type="match status" value="1"/>
</dbReference>
<dbReference type="GO" id="GO:0005634">
    <property type="term" value="C:nucleus"/>
    <property type="evidence" value="ECO:0007669"/>
    <property type="project" value="TreeGrafter"/>
</dbReference>
<dbReference type="PANTHER" id="PTHR11371:SF26">
    <property type="entry name" value="DEOXYRIBONUCLEASE"/>
    <property type="match status" value="1"/>
</dbReference>
<dbReference type="InterPro" id="IPR016202">
    <property type="entry name" value="DNase_I"/>
</dbReference>
<comment type="caution">
    <text evidence="10">The sequence shown here is derived from an EMBL/GenBank/DDBJ whole genome shotgun (WGS) entry which is preliminary data.</text>
</comment>
<dbReference type="FunFam" id="3.60.10.10:FF:000007">
    <property type="entry name" value="Deoxyribonuclease"/>
    <property type="match status" value="1"/>
</dbReference>
<dbReference type="AlphaFoldDB" id="A0AAV7N7E3"/>
<dbReference type="Proteomes" id="UP001066276">
    <property type="component" value="Chromosome 9"/>
</dbReference>
<evidence type="ECO:0000256" key="4">
    <source>
        <dbReference type="ARBA" id="ARBA00022759"/>
    </source>
</evidence>
<dbReference type="SMART" id="SM00476">
    <property type="entry name" value="DNaseIc"/>
    <property type="match status" value="1"/>
</dbReference>
<dbReference type="PRINTS" id="PR00130">
    <property type="entry name" value="DNASEI"/>
</dbReference>
<feature type="active site" evidence="8">
    <location>
        <position position="134"/>
    </location>
</feature>
<dbReference type="SUPFAM" id="SSF56219">
    <property type="entry name" value="DNase I-like"/>
    <property type="match status" value="1"/>
</dbReference>
<dbReference type="CDD" id="cd10282">
    <property type="entry name" value="DNase1"/>
    <property type="match status" value="1"/>
</dbReference>
<evidence type="ECO:0000256" key="3">
    <source>
        <dbReference type="ARBA" id="ARBA00022729"/>
    </source>
</evidence>
<dbReference type="PANTHER" id="PTHR11371">
    <property type="entry name" value="DEOXYRIBONUCLEASE"/>
    <property type="match status" value="1"/>
</dbReference>
<accession>A0AAV7N7E3</accession>